<dbReference type="GO" id="GO:0016491">
    <property type="term" value="F:oxidoreductase activity"/>
    <property type="evidence" value="ECO:0007669"/>
    <property type="project" value="UniProtKB-KW"/>
</dbReference>
<keyword evidence="7" id="KW-0275">Fatty acid biosynthesis</keyword>
<evidence type="ECO:0000256" key="6">
    <source>
        <dbReference type="ARBA" id="ARBA00023098"/>
    </source>
</evidence>
<keyword evidence="6" id="KW-0443">Lipid metabolism</keyword>
<feature type="domain" description="Malonyl-CoA:ACP transacylase (MAT)" evidence="9">
    <location>
        <begin position="95"/>
        <end position="290"/>
    </location>
</feature>
<keyword evidence="4" id="KW-0521">NADP</keyword>
<evidence type="ECO:0000259" key="9">
    <source>
        <dbReference type="Pfam" id="PF00698"/>
    </source>
</evidence>
<evidence type="ECO:0000313" key="10">
    <source>
        <dbReference type="EMBL" id="GFQ77090.1"/>
    </source>
</evidence>
<dbReference type="Pfam" id="PF00698">
    <property type="entry name" value="Acyl_transf_1"/>
    <property type="match status" value="1"/>
</dbReference>
<keyword evidence="8" id="KW-0511">Multifunctional enzyme</keyword>
<keyword evidence="1" id="KW-0596">Phosphopantetheine</keyword>
<organism evidence="10 11">
    <name type="scientific">Trichonephila clavata</name>
    <name type="common">Joro spider</name>
    <name type="synonym">Nephila clavata</name>
    <dbReference type="NCBI Taxonomy" id="2740835"/>
    <lineage>
        <taxon>Eukaryota</taxon>
        <taxon>Metazoa</taxon>
        <taxon>Ecdysozoa</taxon>
        <taxon>Arthropoda</taxon>
        <taxon>Chelicerata</taxon>
        <taxon>Arachnida</taxon>
        <taxon>Araneae</taxon>
        <taxon>Araneomorphae</taxon>
        <taxon>Entelegynae</taxon>
        <taxon>Araneoidea</taxon>
        <taxon>Nephilidae</taxon>
        <taxon>Trichonephila</taxon>
    </lineage>
</organism>
<keyword evidence="11" id="KW-1185">Reference proteome</keyword>
<evidence type="ECO:0000313" key="11">
    <source>
        <dbReference type="Proteomes" id="UP000887116"/>
    </source>
</evidence>
<dbReference type="Proteomes" id="UP000887116">
    <property type="component" value="Unassembled WGS sequence"/>
</dbReference>
<dbReference type="Gene3D" id="3.30.70.250">
    <property type="entry name" value="Malonyl-CoA ACP transacylase, ACP-binding"/>
    <property type="match status" value="1"/>
</dbReference>
<dbReference type="PANTHER" id="PTHR43775">
    <property type="entry name" value="FATTY ACID SYNTHASE"/>
    <property type="match status" value="1"/>
</dbReference>
<dbReference type="EMBL" id="BMAO01021736">
    <property type="protein sequence ID" value="GFQ77090.1"/>
    <property type="molecule type" value="Genomic_DNA"/>
</dbReference>
<evidence type="ECO:0000256" key="2">
    <source>
        <dbReference type="ARBA" id="ARBA00022516"/>
    </source>
</evidence>
<proteinExistence type="predicted"/>
<evidence type="ECO:0000256" key="7">
    <source>
        <dbReference type="ARBA" id="ARBA00023160"/>
    </source>
</evidence>
<evidence type="ECO:0000256" key="5">
    <source>
        <dbReference type="ARBA" id="ARBA00023002"/>
    </source>
</evidence>
<evidence type="ECO:0000256" key="4">
    <source>
        <dbReference type="ARBA" id="ARBA00022857"/>
    </source>
</evidence>
<dbReference type="InterPro" id="IPR014043">
    <property type="entry name" value="Acyl_transferase_dom"/>
</dbReference>
<keyword evidence="5" id="KW-0560">Oxidoreductase</keyword>
<comment type="caution">
    <text evidence="10">The sequence shown here is derived from an EMBL/GenBank/DDBJ whole genome shotgun (WGS) entry which is preliminary data.</text>
</comment>
<accession>A0A8X6KIH0</accession>
<dbReference type="SUPFAM" id="SSF52151">
    <property type="entry name" value="FabD/lysophospholipase-like"/>
    <property type="match status" value="1"/>
</dbReference>
<dbReference type="AlphaFoldDB" id="A0A8X6KIH0"/>
<gene>
    <name evidence="10" type="primary">FASN</name>
    <name evidence="10" type="ORF">TNCT_671201</name>
</gene>
<dbReference type="Gene3D" id="3.40.366.10">
    <property type="entry name" value="Malonyl-Coenzyme A Acyl Carrier Protein, domain 2"/>
    <property type="match status" value="1"/>
</dbReference>
<name>A0A8X6KIH0_TRICU</name>
<protein>
    <submittedName>
        <fullName evidence="10">Fatty acid synthase</fullName>
    </submittedName>
</protein>
<dbReference type="OrthoDB" id="6420545at2759"/>
<reference evidence="10" key="1">
    <citation type="submission" date="2020-07" db="EMBL/GenBank/DDBJ databases">
        <title>Multicomponent nature underlies the extraordinary mechanical properties of spider dragline silk.</title>
        <authorList>
            <person name="Kono N."/>
            <person name="Nakamura H."/>
            <person name="Mori M."/>
            <person name="Yoshida Y."/>
            <person name="Ohtoshi R."/>
            <person name="Malay A.D."/>
            <person name="Moran D.A.P."/>
            <person name="Tomita M."/>
            <person name="Numata K."/>
            <person name="Arakawa K."/>
        </authorList>
    </citation>
    <scope>NUCLEOTIDE SEQUENCE</scope>
</reference>
<evidence type="ECO:0000256" key="1">
    <source>
        <dbReference type="ARBA" id="ARBA00022450"/>
    </source>
</evidence>
<dbReference type="GO" id="GO:0004312">
    <property type="term" value="F:fatty acid synthase activity"/>
    <property type="evidence" value="ECO:0007669"/>
    <property type="project" value="TreeGrafter"/>
</dbReference>
<evidence type="ECO:0000256" key="3">
    <source>
        <dbReference type="ARBA" id="ARBA00022832"/>
    </source>
</evidence>
<evidence type="ECO:0000256" key="8">
    <source>
        <dbReference type="ARBA" id="ARBA00023268"/>
    </source>
</evidence>
<keyword evidence="3" id="KW-0276">Fatty acid metabolism</keyword>
<dbReference type="Gene3D" id="3.30.70.3290">
    <property type="match status" value="1"/>
</dbReference>
<dbReference type="GO" id="GO:0006633">
    <property type="term" value="P:fatty acid biosynthetic process"/>
    <property type="evidence" value="ECO:0007669"/>
    <property type="project" value="UniProtKB-KW"/>
</dbReference>
<dbReference type="InterPro" id="IPR016035">
    <property type="entry name" value="Acyl_Trfase/lysoPLipase"/>
</dbReference>
<dbReference type="InterPro" id="IPR050091">
    <property type="entry name" value="PKS_NRPS_Biosynth_Enz"/>
</dbReference>
<keyword evidence="2" id="KW-0444">Lipid biosynthesis</keyword>
<dbReference type="PANTHER" id="PTHR43775:SF7">
    <property type="entry name" value="FATTY ACID SYNTHASE"/>
    <property type="match status" value="1"/>
</dbReference>
<sequence length="292" mass="33175">MKLHHDISVPQLVLFCGRTQENVQYLFDYLNTTEPSREFFGLLHKTVYTKYNAKPYRGYKLLQKDQELAEIKRVKSEKRPVWYILNCTANEFPIMIKSLMEIKVFANSMKKSTEALKHYGLDIIDLMTNQDKSGTSLISITAVFSLIVATQIALIDILKAVGIVPGGVIGHGVEELLCGYVDESLTAEQVILAAYWTARTLEESKLEAGTMVDLDISWSEVQKCCPKDIFPSRHLAEWYVTVSGPKNSVKNFAEKLKEENVFTTEVESHGYALHCHHMHAVTESLRRNLEKS</sequence>
<dbReference type="InterPro" id="IPR001227">
    <property type="entry name" value="Ac_transferase_dom_sf"/>
</dbReference>